<dbReference type="EMBL" id="MU118365">
    <property type="protein sequence ID" value="KAF9642751.1"/>
    <property type="molecule type" value="Genomic_DNA"/>
</dbReference>
<accession>A0ACB6Z0V2</accession>
<evidence type="ECO:0000313" key="2">
    <source>
        <dbReference type="Proteomes" id="UP000886501"/>
    </source>
</evidence>
<sequence length="166" mass="18744">MDRKEFHHRPTGLCWRNLLSNASIDGVRLAVALAERLLTLHEGVVLEVSTLACQAQQLASSLDLLTTFHSKRLGHLEGWCFELDWELGELQVHMMELELAWERWDALVSSGYVSLEDVSGENEVVVEEEHIGEESFEMDEEQLWSPSSSDRAVLALVPDTPAFPTQ</sequence>
<organism evidence="1 2">
    <name type="scientific">Thelephora ganbajun</name>
    <name type="common">Ganba fungus</name>
    <dbReference type="NCBI Taxonomy" id="370292"/>
    <lineage>
        <taxon>Eukaryota</taxon>
        <taxon>Fungi</taxon>
        <taxon>Dikarya</taxon>
        <taxon>Basidiomycota</taxon>
        <taxon>Agaricomycotina</taxon>
        <taxon>Agaricomycetes</taxon>
        <taxon>Thelephorales</taxon>
        <taxon>Thelephoraceae</taxon>
        <taxon>Thelephora</taxon>
    </lineage>
</organism>
<reference evidence="1" key="2">
    <citation type="journal article" date="2020" name="Nat. Commun.">
        <title>Large-scale genome sequencing of mycorrhizal fungi provides insights into the early evolution of symbiotic traits.</title>
        <authorList>
            <person name="Miyauchi S."/>
            <person name="Kiss E."/>
            <person name="Kuo A."/>
            <person name="Drula E."/>
            <person name="Kohler A."/>
            <person name="Sanchez-Garcia M."/>
            <person name="Morin E."/>
            <person name="Andreopoulos B."/>
            <person name="Barry K.W."/>
            <person name="Bonito G."/>
            <person name="Buee M."/>
            <person name="Carver A."/>
            <person name="Chen C."/>
            <person name="Cichocki N."/>
            <person name="Clum A."/>
            <person name="Culley D."/>
            <person name="Crous P.W."/>
            <person name="Fauchery L."/>
            <person name="Girlanda M."/>
            <person name="Hayes R.D."/>
            <person name="Keri Z."/>
            <person name="LaButti K."/>
            <person name="Lipzen A."/>
            <person name="Lombard V."/>
            <person name="Magnuson J."/>
            <person name="Maillard F."/>
            <person name="Murat C."/>
            <person name="Nolan M."/>
            <person name="Ohm R.A."/>
            <person name="Pangilinan J."/>
            <person name="Pereira M.F."/>
            <person name="Perotto S."/>
            <person name="Peter M."/>
            <person name="Pfister S."/>
            <person name="Riley R."/>
            <person name="Sitrit Y."/>
            <person name="Stielow J.B."/>
            <person name="Szollosi G."/>
            <person name="Zifcakova L."/>
            <person name="Stursova M."/>
            <person name="Spatafora J.W."/>
            <person name="Tedersoo L."/>
            <person name="Vaario L.M."/>
            <person name="Yamada A."/>
            <person name="Yan M."/>
            <person name="Wang P."/>
            <person name="Xu J."/>
            <person name="Bruns T."/>
            <person name="Baldrian P."/>
            <person name="Vilgalys R."/>
            <person name="Dunand C."/>
            <person name="Henrissat B."/>
            <person name="Grigoriev I.V."/>
            <person name="Hibbett D."/>
            <person name="Nagy L.G."/>
            <person name="Martin F.M."/>
        </authorList>
    </citation>
    <scope>NUCLEOTIDE SEQUENCE</scope>
    <source>
        <strain evidence="1">P2</strain>
    </source>
</reference>
<proteinExistence type="predicted"/>
<reference evidence="1" key="1">
    <citation type="submission" date="2019-10" db="EMBL/GenBank/DDBJ databases">
        <authorList>
            <consortium name="DOE Joint Genome Institute"/>
            <person name="Kuo A."/>
            <person name="Miyauchi S."/>
            <person name="Kiss E."/>
            <person name="Drula E."/>
            <person name="Kohler A."/>
            <person name="Sanchez-Garcia M."/>
            <person name="Andreopoulos B."/>
            <person name="Barry K.W."/>
            <person name="Bonito G."/>
            <person name="Buee M."/>
            <person name="Carver A."/>
            <person name="Chen C."/>
            <person name="Cichocki N."/>
            <person name="Clum A."/>
            <person name="Culley D."/>
            <person name="Crous P.W."/>
            <person name="Fauchery L."/>
            <person name="Girlanda M."/>
            <person name="Hayes R."/>
            <person name="Keri Z."/>
            <person name="Labutti K."/>
            <person name="Lipzen A."/>
            <person name="Lombard V."/>
            <person name="Magnuson J."/>
            <person name="Maillard F."/>
            <person name="Morin E."/>
            <person name="Murat C."/>
            <person name="Nolan M."/>
            <person name="Ohm R."/>
            <person name="Pangilinan J."/>
            <person name="Pereira M."/>
            <person name="Perotto S."/>
            <person name="Peter M."/>
            <person name="Riley R."/>
            <person name="Sitrit Y."/>
            <person name="Stielow B."/>
            <person name="Szollosi G."/>
            <person name="Zifcakova L."/>
            <person name="Stursova M."/>
            <person name="Spatafora J.W."/>
            <person name="Tedersoo L."/>
            <person name="Vaario L.-M."/>
            <person name="Yamada A."/>
            <person name="Yan M."/>
            <person name="Wang P."/>
            <person name="Xu J."/>
            <person name="Bruns T."/>
            <person name="Baldrian P."/>
            <person name="Vilgalys R."/>
            <person name="Henrissat B."/>
            <person name="Grigoriev I.V."/>
            <person name="Hibbett D."/>
            <person name="Nagy L.G."/>
            <person name="Martin F.M."/>
        </authorList>
    </citation>
    <scope>NUCLEOTIDE SEQUENCE</scope>
    <source>
        <strain evidence="1">P2</strain>
    </source>
</reference>
<dbReference type="Proteomes" id="UP000886501">
    <property type="component" value="Unassembled WGS sequence"/>
</dbReference>
<comment type="caution">
    <text evidence="1">The sequence shown here is derived from an EMBL/GenBank/DDBJ whole genome shotgun (WGS) entry which is preliminary data.</text>
</comment>
<protein>
    <submittedName>
        <fullName evidence="1">Uncharacterized protein</fullName>
    </submittedName>
</protein>
<name>A0ACB6Z0V2_THEGA</name>
<evidence type="ECO:0000313" key="1">
    <source>
        <dbReference type="EMBL" id="KAF9642751.1"/>
    </source>
</evidence>
<gene>
    <name evidence="1" type="ORF">BDM02DRAFT_3192736</name>
</gene>
<keyword evidence="2" id="KW-1185">Reference proteome</keyword>